<dbReference type="RefSeq" id="WP_173268952.1">
    <property type="nucleotide sequence ID" value="NZ_JABMKV010000001.1"/>
</dbReference>
<sequence>MVSVKVSYTVKQEFLAQNKQNINVFLADFKKLVDKNFLYNVYLEEDGLTFLHISMYENEEVQHQILNVPSFLQFQKERDDSGLENTPKVEILTSIGSSLRIL</sequence>
<organism evidence="1 2">
    <name type="scientific">Pedobacter boryungensis</name>
    <dbReference type="NCBI Taxonomy" id="869962"/>
    <lineage>
        <taxon>Bacteria</taxon>
        <taxon>Pseudomonadati</taxon>
        <taxon>Bacteroidota</taxon>
        <taxon>Sphingobacteriia</taxon>
        <taxon>Sphingobacteriales</taxon>
        <taxon>Sphingobacteriaceae</taxon>
        <taxon>Pedobacter</taxon>
    </lineage>
</organism>
<protein>
    <recommendedName>
        <fullName evidence="3">ABM domain-containing protein</fullName>
    </recommendedName>
</protein>
<accession>A0ABX2DAA1</accession>
<reference evidence="1 2" key="1">
    <citation type="submission" date="2020-05" db="EMBL/GenBank/DDBJ databases">
        <title>Description of Pedobacter foliorum sp. nov.</title>
        <authorList>
            <person name="Qi S."/>
            <person name="Carlier A."/>
            <person name="Cnockaert M."/>
            <person name="Vandamme P."/>
        </authorList>
    </citation>
    <scope>NUCLEOTIDE SEQUENCE [LARGE SCALE GENOMIC DNA]</scope>
    <source>
        <strain evidence="1 2">LMG 31300</strain>
    </source>
</reference>
<evidence type="ECO:0008006" key="3">
    <source>
        <dbReference type="Google" id="ProtNLM"/>
    </source>
</evidence>
<evidence type="ECO:0000313" key="1">
    <source>
        <dbReference type="EMBL" id="NQX30772.1"/>
    </source>
</evidence>
<keyword evidence="2" id="KW-1185">Reference proteome</keyword>
<proteinExistence type="predicted"/>
<dbReference type="EMBL" id="JABMKV010000001">
    <property type="protein sequence ID" value="NQX30772.1"/>
    <property type="molecule type" value="Genomic_DNA"/>
</dbReference>
<comment type="caution">
    <text evidence="1">The sequence shown here is derived from an EMBL/GenBank/DDBJ whole genome shotgun (WGS) entry which is preliminary data.</text>
</comment>
<gene>
    <name evidence="1" type="ORF">HQN85_03485</name>
</gene>
<name>A0ABX2DAA1_9SPHI</name>
<dbReference type="Proteomes" id="UP000762110">
    <property type="component" value="Unassembled WGS sequence"/>
</dbReference>
<evidence type="ECO:0000313" key="2">
    <source>
        <dbReference type="Proteomes" id="UP000762110"/>
    </source>
</evidence>